<reference evidence="1 2" key="1">
    <citation type="submission" date="2017-06" db="EMBL/GenBank/DDBJ databases">
        <authorList>
            <person name="Kim H.J."/>
            <person name="Triplett B.A."/>
        </authorList>
    </citation>
    <scope>NUCLEOTIDE SEQUENCE [LARGE SCALE GENOMIC DNA]</scope>
    <source>
        <strain evidence="1 2">CGMCC 4.1858</strain>
    </source>
</reference>
<dbReference type="OrthoDB" id="4814794at2"/>
<keyword evidence="2" id="KW-1185">Reference proteome</keyword>
<keyword evidence="1" id="KW-0328">Glycosyltransferase</keyword>
<dbReference type="Proteomes" id="UP000198280">
    <property type="component" value="Unassembled WGS sequence"/>
</dbReference>
<evidence type="ECO:0000313" key="2">
    <source>
        <dbReference type="Proteomes" id="UP000198280"/>
    </source>
</evidence>
<evidence type="ECO:0000313" key="1">
    <source>
        <dbReference type="EMBL" id="SNR97758.1"/>
    </source>
</evidence>
<dbReference type="Gene3D" id="3.90.1480.20">
    <property type="entry name" value="Glycosyl transferase family 29"/>
    <property type="match status" value="1"/>
</dbReference>
<proteinExistence type="predicted"/>
<dbReference type="InterPro" id="IPR038578">
    <property type="entry name" value="GT29-like_sf"/>
</dbReference>
<sequence length="489" mass="54334">MVKFRAGWLEKRLDNAAGADIPIASVSVAECVRSCAVHGGKLVKNLDWKKGQLAEAIRELLARYAAAMTDPGDAAALSGGKSTWPKSNPEVFDALLEVGNKAVDVRGADELRLATRITETIFGVRKQSRAGWRLRARLMDALGDDAATIAAYERFLALTPNDDLNVAGRITKLQESGERLAETLELLEQEAPGAREFKGAPDTELWAEGLALKEAGDWERAEPRLVAALVSMAEQDRPSTSVRAALTDYVNLRLERDRGRLAGSTRLLELYADDRRLRELDPIADPGLTGTEMVALSDFRNLIAGKTICLVANSQRVGTSTMGQEIDSYDLVVRFNSYRIEAPATGTKTDIHATIHLHNYNWDKKVETRLVFSGSHHQWRNSVRRRLVPGAQRYVGDRTLRWPVREIGRVGEDVMPSIPTSGFNMLWLLDFLDVSPKIDLIGFDFYDSGAYRLQEAMKLPIATAHGYSDEKAWVMARAQEVTEMRISLR</sequence>
<gene>
    <name evidence="1" type="ORF">SAMN05216252_10299</name>
</gene>
<keyword evidence="1" id="KW-0808">Transferase</keyword>
<accession>A0A239ARZ5</accession>
<protein>
    <submittedName>
        <fullName evidence="1">Glycosyltransferase family 29 (Sialyltransferase)</fullName>
    </submittedName>
</protein>
<dbReference type="AlphaFoldDB" id="A0A239ARZ5"/>
<dbReference type="EMBL" id="FZOF01000002">
    <property type="protein sequence ID" value="SNR97758.1"/>
    <property type="molecule type" value="Genomic_DNA"/>
</dbReference>
<dbReference type="GO" id="GO:0016757">
    <property type="term" value="F:glycosyltransferase activity"/>
    <property type="evidence" value="ECO:0007669"/>
    <property type="project" value="UniProtKB-KW"/>
</dbReference>
<organism evidence="1 2">
    <name type="scientific">Actinacidiphila glaucinigra</name>
    <dbReference type="NCBI Taxonomy" id="235986"/>
    <lineage>
        <taxon>Bacteria</taxon>
        <taxon>Bacillati</taxon>
        <taxon>Actinomycetota</taxon>
        <taxon>Actinomycetes</taxon>
        <taxon>Kitasatosporales</taxon>
        <taxon>Streptomycetaceae</taxon>
        <taxon>Actinacidiphila</taxon>
    </lineage>
</organism>
<name>A0A239ARZ5_9ACTN</name>